<dbReference type="AlphaFoldDB" id="A0A841U4B2"/>
<dbReference type="Pfam" id="PF00724">
    <property type="entry name" value="Oxidored_FMN"/>
    <property type="match status" value="1"/>
</dbReference>
<evidence type="ECO:0000313" key="5">
    <source>
        <dbReference type="Proteomes" id="UP000553776"/>
    </source>
</evidence>
<proteinExistence type="predicted"/>
<reference evidence="4 5" key="1">
    <citation type="submission" date="2020-08" db="EMBL/GenBank/DDBJ databases">
        <title>Cohnella phylogeny.</title>
        <authorList>
            <person name="Dunlap C."/>
        </authorList>
    </citation>
    <scope>NUCLEOTIDE SEQUENCE [LARGE SCALE GENOMIC DNA]</scope>
    <source>
        <strain evidence="4 5">DSM 25239</strain>
    </source>
</reference>
<dbReference type="CDD" id="cd04735">
    <property type="entry name" value="OYE_like_4_FMN"/>
    <property type="match status" value="1"/>
</dbReference>
<evidence type="ECO:0000256" key="1">
    <source>
        <dbReference type="ARBA" id="ARBA00022630"/>
    </source>
</evidence>
<comment type="caution">
    <text evidence="4">The sequence shown here is derived from an EMBL/GenBank/DDBJ whole genome shotgun (WGS) entry which is preliminary data.</text>
</comment>
<dbReference type="InterPro" id="IPR051799">
    <property type="entry name" value="NADH_flavin_oxidoreductase"/>
</dbReference>
<dbReference type="Proteomes" id="UP000553776">
    <property type="component" value="Unassembled WGS sequence"/>
</dbReference>
<dbReference type="GO" id="GO:0010181">
    <property type="term" value="F:FMN binding"/>
    <property type="evidence" value="ECO:0007669"/>
    <property type="project" value="InterPro"/>
</dbReference>
<evidence type="ECO:0000256" key="2">
    <source>
        <dbReference type="ARBA" id="ARBA00023002"/>
    </source>
</evidence>
<evidence type="ECO:0000259" key="3">
    <source>
        <dbReference type="Pfam" id="PF00724"/>
    </source>
</evidence>
<evidence type="ECO:0000313" key="4">
    <source>
        <dbReference type="EMBL" id="MBB6693153.1"/>
    </source>
</evidence>
<accession>A0A841U4B2</accession>
<name>A0A841U4B2_9BACL</name>
<feature type="domain" description="NADH:flavin oxidoreductase/NADH oxidase N-terminal" evidence="3">
    <location>
        <begin position="8"/>
        <end position="338"/>
    </location>
</feature>
<dbReference type="GO" id="GO:0016491">
    <property type="term" value="F:oxidoreductase activity"/>
    <property type="evidence" value="ECO:0007669"/>
    <property type="project" value="UniProtKB-KW"/>
</dbReference>
<dbReference type="InterPro" id="IPR013785">
    <property type="entry name" value="Aldolase_TIM"/>
</dbReference>
<dbReference type="PANTHER" id="PTHR43656">
    <property type="entry name" value="BINDING OXIDOREDUCTASE, PUTATIVE (AFU_ORTHOLOGUE AFUA_2G08260)-RELATED"/>
    <property type="match status" value="1"/>
</dbReference>
<keyword evidence="5" id="KW-1185">Reference proteome</keyword>
<keyword evidence="1" id="KW-0285">Flavoprotein</keyword>
<sequence length="379" mass="41659">MNPKYQPLMEPYRFKNGVEVNNRLVLAPMTIASSQQEGKLSDEELAYYESRSNGVGMAVTGSAYVTPSGKVFDGELGVDHDDKIPTLRTLAATMKKSGAKAILQIFHGGRECPPEVVPNGEIVSASAIAKEGASAIPRALEDQEIAEIVRAFGAATRRAIEAGFDGVEIHGANRFLIQQFFSPFTNRRDDRWGGSIDKRMAFPLAVVDEVRKAAAEHAKGPFLVGYRFSPEEEMTPGITMADTLKLADSLADKGLDYLHVSLMDFWSKPRRGVEDTRSRMELIHELVGGRVPVIGVGSIRTPDEALRALQSGIAPLIALGRALIIDPDWVRKLAQGQEGEIRTEITLNDRDRLGISDSLWQQIVHTPGWFPIADRAERQ</sequence>
<dbReference type="SUPFAM" id="SSF51395">
    <property type="entry name" value="FMN-linked oxidoreductases"/>
    <property type="match status" value="1"/>
</dbReference>
<keyword evidence="2" id="KW-0560">Oxidoreductase</keyword>
<gene>
    <name evidence="4" type="ORF">H7B90_17245</name>
</gene>
<dbReference type="RefSeq" id="WP_185137139.1">
    <property type="nucleotide sequence ID" value="NZ_JACJVR010000067.1"/>
</dbReference>
<dbReference type="InterPro" id="IPR001155">
    <property type="entry name" value="OxRdtase_FMN_N"/>
</dbReference>
<dbReference type="PANTHER" id="PTHR43656:SF2">
    <property type="entry name" value="BINDING OXIDOREDUCTASE, PUTATIVE (AFU_ORTHOLOGUE AFUA_2G08260)-RELATED"/>
    <property type="match status" value="1"/>
</dbReference>
<organism evidence="4 5">
    <name type="scientific">Cohnella xylanilytica</name>
    <dbReference type="NCBI Taxonomy" id="557555"/>
    <lineage>
        <taxon>Bacteria</taxon>
        <taxon>Bacillati</taxon>
        <taxon>Bacillota</taxon>
        <taxon>Bacilli</taxon>
        <taxon>Bacillales</taxon>
        <taxon>Paenibacillaceae</taxon>
        <taxon>Cohnella</taxon>
    </lineage>
</organism>
<protein>
    <submittedName>
        <fullName evidence="4">NADH-dependent flavin oxidoreductase</fullName>
    </submittedName>
</protein>
<dbReference type="Gene3D" id="3.20.20.70">
    <property type="entry name" value="Aldolase class I"/>
    <property type="match status" value="1"/>
</dbReference>
<dbReference type="EMBL" id="JACJVR010000067">
    <property type="protein sequence ID" value="MBB6693153.1"/>
    <property type="molecule type" value="Genomic_DNA"/>
</dbReference>